<evidence type="ECO:0000313" key="2">
    <source>
        <dbReference type="EMBL" id="MEB8340938.1"/>
    </source>
</evidence>
<dbReference type="Pfam" id="PF19054">
    <property type="entry name" value="DUF5753"/>
    <property type="match status" value="1"/>
</dbReference>
<dbReference type="InterPro" id="IPR043917">
    <property type="entry name" value="DUF5753"/>
</dbReference>
<keyword evidence="3" id="KW-1185">Reference proteome</keyword>
<organism evidence="2 3">
    <name type="scientific">Streptomyces endophyticus</name>
    <dbReference type="NCBI Taxonomy" id="714166"/>
    <lineage>
        <taxon>Bacteria</taxon>
        <taxon>Bacillati</taxon>
        <taxon>Actinomycetota</taxon>
        <taxon>Actinomycetes</taxon>
        <taxon>Kitasatosporales</taxon>
        <taxon>Streptomycetaceae</taxon>
        <taxon>Streptomyces</taxon>
    </lineage>
</organism>
<dbReference type="Pfam" id="PF13560">
    <property type="entry name" value="HTH_31"/>
    <property type="match status" value="1"/>
</dbReference>
<comment type="caution">
    <text evidence="2">The sequence shown here is derived from an EMBL/GenBank/DDBJ whole genome shotgun (WGS) entry which is preliminary data.</text>
</comment>
<gene>
    <name evidence="2" type="ORF">OKJ99_25890</name>
</gene>
<dbReference type="Gene3D" id="1.10.260.40">
    <property type="entry name" value="lambda repressor-like DNA-binding domains"/>
    <property type="match status" value="1"/>
</dbReference>
<dbReference type="InterPro" id="IPR010982">
    <property type="entry name" value="Lambda_DNA-bd_dom_sf"/>
</dbReference>
<dbReference type="CDD" id="cd00093">
    <property type="entry name" value="HTH_XRE"/>
    <property type="match status" value="1"/>
</dbReference>
<proteinExistence type="predicted"/>
<dbReference type="SUPFAM" id="SSF47413">
    <property type="entry name" value="lambda repressor-like DNA-binding domains"/>
    <property type="match status" value="1"/>
</dbReference>
<dbReference type="PROSITE" id="PS50943">
    <property type="entry name" value="HTH_CROC1"/>
    <property type="match status" value="1"/>
</dbReference>
<name>A0ABU6FAH2_9ACTN</name>
<sequence>MQDCVDGSPSMRMFGAVVRALREARGGSREDFGVYVGYSASQVAMVERGARMPSARFVARAGEFLGAREAVEAAAEHLERRRYPAWFDDYVEKESAAVSLWAYDSHVLKGLVQTEDYARTVLGARVPMLDDDEIERRVQARLERQVLLTRVPPVSLSLVIEEWVLRRPVGGVAVLRCQLERLLELSEKRNISIQVMPTAIESHAGFTGPWTLLETPEREWVAYVEGQAGGLVLQDRTEVSELFQRFGMIRSQALTPGDSAKLIERMASEL</sequence>
<dbReference type="SMART" id="SM00530">
    <property type="entry name" value="HTH_XRE"/>
    <property type="match status" value="1"/>
</dbReference>
<dbReference type="InterPro" id="IPR001387">
    <property type="entry name" value="Cro/C1-type_HTH"/>
</dbReference>
<protein>
    <submittedName>
        <fullName evidence="2">Helix-turn-helix transcriptional regulator</fullName>
    </submittedName>
</protein>
<evidence type="ECO:0000259" key="1">
    <source>
        <dbReference type="PROSITE" id="PS50943"/>
    </source>
</evidence>
<evidence type="ECO:0000313" key="3">
    <source>
        <dbReference type="Proteomes" id="UP001354931"/>
    </source>
</evidence>
<accession>A0ABU6FAH2</accession>
<dbReference type="Proteomes" id="UP001354931">
    <property type="component" value="Unassembled WGS sequence"/>
</dbReference>
<feature type="domain" description="HTH cro/C1-type" evidence="1">
    <location>
        <begin position="18"/>
        <end position="73"/>
    </location>
</feature>
<dbReference type="EMBL" id="JAOZYC010000139">
    <property type="protein sequence ID" value="MEB8340938.1"/>
    <property type="molecule type" value="Genomic_DNA"/>
</dbReference>
<dbReference type="RefSeq" id="WP_326019928.1">
    <property type="nucleotide sequence ID" value="NZ_JAOZYC010000139.1"/>
</dbReference>
<reference evidence="2 3" key="1">
    <citation type="submission" date="2022-10" db="EMBL/GenBank/DDBJ databases">
        <authorList>
            <person name="Xie J."/>
            <person name="Shen N."/>
        </authorList>
    </citation>
    <scope>NUCLEOTIDE SEQUENCE [LARGE SCALE GENOMIC DNA]</scope>
    <source>
        <strain evidence="2 3">YIM65594</strain>
    </source>
</reference>